<sequence>MFSKDETNNSIRRTAYFRPLGAHTEREQYCNSIDHDRLACQRHKQGFNSGANLYLGNGKIDVDEAPEAICSETSASLSEGLSDRGAQGVYRTDGKVPAIGVHNVGMVCHLNTQPRSGIAVGLPIR</sequence>
<dbReference type="EMBL" id="LUAY01003110">
    <property type="protein sequence ID" value="KYB45730.1"/>
    <property type="molecule type" value="Genomic_DNA"/>
</dbReference>
<dbReference type="AlphaFoldDB" id="A0A656Z4Y0"/>
<protein>
    <submittedName>
        <fullName evidence="1">Uncharacterized protein</fullName>
    </submittedName>
</protein>
<gene>
    <name evidence="1" type="ORF">AB664_34700</name>
</gene>
<reference evidence="1" key="1">
    <citation type="submission" date="2016-02" db="EMBL/GenBank/DDBJ databases">
        <title>Genomic sequences of Ochrobactrum anthropi.</title>
        <authorList>
            <person name="Chudasama K.S."/>
            <person name="Thaker V.S."/>
        </authorList>
    </citation>
    <scope>NUCLEOTIDE SEQUENCE [LARGE SCALE GENOMIC DNA]</scope>
    <source>
        <strain evidence="1">SUBG007</strain>
    </source>
</reference>
<proteinExistence type="predicted"/>
<comment type="caution">
    <text evidence="1">The sequence shown here is derived from an EMBL/GenBank/DDBJ whole genome shotgun (WGS) entry which is preliminary data.</text>
</comment>
<accession>A0A656Z4Y0</accession>
<evidence type="ECO:0000313" key="1">
    <source>
        <dbReference type="EMBL" id="KYB45730.1"/>
    </source>
</evidence>
<name>A0A656Z4Y0_BRUAN</name>
<organism evidence="1">
    <name type="scientific">Brucella anthropi</name>
    <name type="common">Ochrobactrum anthropi</name>
    <dbReference type="NCBI Taxonomy" id="529"/>
    <lineage>
        <taxon>Bacteria</taxon>
        <taxon>Pseudomonadati</taxon>
        <taxon>Pseudomonadota</taxon>
        <taxon>Alphaproteobacteria</taxon>
        <taxon>Hyphomicrobiales</taxon>
        <taxon>Brucellaceae</taxon>
        <taxon>Brucella/Ochrobactrum group</taxon>
        <taxon>Brucella</taxon>
    </lineage>
</organism>